<dbReference type="InterPro" id="IPR039910">
    <property type="entry name" value="D15-like"/>
</dbReference>
<feature type="domain" description="Bacterial surface antigen (D15)" evidence="6">
    <location>
        <begin position="494"/>
        <end position="830"/>
    </location>
</feature>
<dbReference type="Gene3D" id="2.40.160.50">
    <property type="entry name" value="membrane protein fhac: a member of the omp85/tpsb transporter family"/>
    <property type="match status" value="1"/>
</dbReference>
<keyword evidence="3" id="KW-0732">Signal</keyword>
<keyword evidence="2" id="KW-0812">Transmembrane</keyword>
<comment type="caution">
    <text evidence="7">The sequence shown here is derived from an EMBL/GenBank/DDBJ whole genome shotgun (WGS) entry which is preliminary data.</text>
</comment>
<evidence type="ECO:0000256" key="4">
    <source>
        <dbReference type="ARBA" id="ARBA00023136"/>
    </source>
</evidence>
<evidence type="ECO:0000259" key="6">
    <source>
        <dbReference type="Pfam" id="PF01103"/>
    </source>
</evidence>
<dbReference type="PANTHER" id="PTHR12815">
    <property type="entry name" value="SORTING AND ASSEMBLY MACHINERY SAMM50 PROTEIN FAMILY MEMBER"/>
    <property type="match status" value="1"/>
</dbReference>
<accession>A0A543G4M0</accession>
<evidence type="ECO:0000256" key="3">
    <source>
        <dbReference type="ARBA" id="ARBA00022729"/>
    </source>
</evidence>
<dbReference type="Proteomes" id="UP000320773">
    <property type="component" value="Unassembled WGS sequence"/>
</dbReference>
<evidence type="ECO:0000256" key="5">
    <source>
        <dbReference type="ARBA" id="ARBA00023237"/>
    </source>
</evidence>
<sequence length="849" mass="97497">MRNTATKISFFILIGLFLWSCNATKRVPEGKLWLIKNEFIVDGQPDKSEALENLAYQKPNSAILGFPLRLQIYNLARQNPDSIYLEKLKKKPKKWARIQARLAKKGQEGLGNSFWNLGIHRFLKKNGEAPVVLDVLRTNRTLKRINAYYDSQGYFRVKSTFKLDTLEGNKAKISYIINKGTPYVIDTIKTTIKTPVLDSLYRSNMANSFLKKQQYNLADLDAERSRITNLFRNNGAFHFQQNYIVYVIDTVDNNKKVNVNLIINDRSIRVNDSSKTVPFKLFKINKINVFTDAASAKKSDSLLDSLVYKRYTIFSHGKLKFTRKSITSAIFLSRNKLFSDDNTTLTTRYLNSLGSFKSPSIQYVESQNDTIPNSLTANIFLTQKDKYGFKTTENFTHSNIQDFGITATQSLVVRNLFKGSELLQIALRGNIGSSKNLANPNERFFNVSEYGIDFKLKFPRILFPFKTDKIIPKSMLPSTVLSVGFTKQNNIGLDKESFSGSYAYNWTPKKNVSARFELFNIQYINNLNTNNYFNVYRSSYGVMNDLARKYQTDPSYFDSSGNLILENGLPKAYLETNLIDYIVQNETDYKILLSIFERRERIIQNDLILSSSFSYLKSSRLDNADNNYYTIRTKIESAGNLLSLLSNKNLQPIDENGSRTIFGVAYTQYLKGELEYIKNWDLRGQKVLAIRTFFGLGMPYGNSKSIPFSRSYFGGGSNDNRGWLPYSLGAGKANSFYDFNVANMKMSLNSELRFNIYDKWNGALFVDVGNIWNLYNTDYKDDTYFYGFKSLKDLAVGSGFGIRYDLTYFVVRLDFGYKTYNPANESDKRWFTGYNLSKTILNIGINYPF</sequence>
<dbReference type="RefSeq" id="WP_089081113.1">
    <property type="nucleotide sequence ID" value="NZ_VFPJ01000001.1"/>
</dbReference>
<evidence type="ECO:0000313" key="7">
    <source>
        <dbReference type="EMBL" id="TQM41043.1"/>
    </source>
</evidence>
<dbReference type="GO" id="GO:0019867">
    <property type="term" value="C:outer membrane"/>
    <property type="evidence" value="ECO:0007669"/>
    <property type="project" value="InterPro"/>
</dbReference>
<comment type="subcellular location">
    <subcellularLocation>
        <location evidence="1">Membrane</location>
    </subcellularLocation>
</comment>
<evidence type="ECO:0000313" key="8">
    <source>
        <dbReference type="Proteomes" id="UP000320773"/>
    </source>
</evidence>
<keyword evidence="5" id="KW-0998">Cell outer membrane</keyword>
<organism evidence="7 8">
    <name type="scientific">Flavobacterium branchiophilum</name>
    <dbReference type="NCBI Taxonomy" id="55197"/>
    <lineage>
        <taxon>Bacteria</taxon>
        <taxon>Pseudomonadati</taxon>
        <taxon>Bacteroidota</taxon>
        <taxon>Flavobacteriia</taxon>
        <taxon>Flavobacteriales</taxon>
        <taxon>Flavobacteriaceae</taxon>
        <taxon>Flavobacterium</taxon>
    </lineage>
</organism>
<dbReference type="PANTHER" id="PTHR12815:SF47">
    <property type="entry name" value="TRANSLOCATION AND ASSEMBLY MODULE SUBUNIT TAMA"/>
    <property type="match status" value="1"/>
</dbReference>
<dbReference type="AlphaFoldDB" id="A0A543G4M0"/>
<evidence type="ECO:0000256" key="2">
    <source>
        <dbReference type="ARBA" id="ARBA00022692"/>
    </source>
</evidence>
<protein>
    <submittedName>
        <fullName evidence="7">Outer membrane protein assembly factor BamA</fullName>
    </submittedName>
</protein>
<dbReference type="EMBL" id="VFPJ01000001">
    <property type="protein sequence ID" value="TQM41043.1"/>
    <property type="molecule type" value="Genomic_DNA"/>
</dbReference>
<gene>
    <name evidence="7" type="ORF">BC670_1975</name>
</gene>
<dbReference type="InterPro" id="IPR000184">
    <property type="entry name" value="Bac_surfAg_D15"/>
</dbReference>
<evidence type="ECO:0000256" key="1">
    <source>
        <dbReference type="ARBA" id="ARBA00004370"/>
    </source>
</evidence>
<keyword evidence="4" id="KW-0472">Membrane</keyword>
<dbReference type="Pfam" id="PF01103">
    <property type="entry name" value="Omp85"/>
    <property type="match status" value="1"/>
</dbReference>
<name>A0A543G4M0_9FLAO</name>
<reference evidence="7 8" key="1">
    <citation type="submission" date="2019-06" db="EMBL/GenBank/DDBJ databases">
        <title>Genomic Encyclopedia of Archaeal and Bacterial Type Strains, Phase II (KMG-II): from individual species to whole genera.</title>
        <authorList>
            <person name="Goeker M."/>
        </authorList>
    </citation>
    <scope>NUCLEOTIDE SEQUENCE [LARGE SCALE GENOMIC DNA]</scope>
    <source>
        <strain evidence="7 8">DSM 24789</strain>
    </source>
</reference>
<proteinExistence type="predicted"/>